<feature type="domain" description="Transposase IS4-like" evidence="1">
    <location>
        <begin position="1"/>
        <end position="153"/>
    </location>
</feature>
<reference evidence="2 3" key="1">
    <citation type="submission" date="2013-08" db="EMBL/GenBank/DDBJ databases">
        <authorList>
            <person name="Weinstock G."/>
            <person name="Sodergren E."/>
            <person name="Wylie T."/>
            <person name="Fulton L."/>
            <person name="Fulton R."/>
            <person name="Fronick C."/>
            <person name="O'Laughlin M."/>
            <person name="Godfrey J."/>
            <person name="Miner T."/>
            <person name="Herter B."/>
            <person name="Appelbaum E."/>
            <person name="Cordes M."/>
            <person name="Lek S."/>
            <person name="Wollam A."/>
            <person name="Pepin K.H."/>
            <person name="Palsikar V.B."/>
            <person name="Mitreva M."/>
            <person name="Wilson R.K."/>
        </authorList>
    </citation>
    <scope>NUCLEOTIDE SEQUENCE [LARGE SCALE GENOMIC DNA]</scope>
    <source>
        <strain evidence="2 3">F0041</strain>
    </source>
</reference>
<dbReference type="GO" id="GO:0004803">
    <property type="term" value="F:transposase activity"/>
    <property type="evidence" value="ECO:0007669"/>
    <property type="project" value="InterPro"/>
</dbReference>
<accession>U2E8D6</accession>
<evidence type="ECO:0000313" key="2">
    <source>
        <dbReference type="EMBL" id="ERI88766.1"/>
    </source>
</evidence>
<comment type="caution">
    <text evidence="2">The sequence shown here is derived from an EMBL/GenBank/DDBJ whole genome shotgun (WGS) entry which is preliminary data.</text>
</comment>
<dbReference type="InterPro" id="IPR012337">
    <property type="entry name" value="RNaseH-like_sf"/>
</dbReference>
<evidence type="ECO:0000313" key="3">
    <source>
        <dbReference type="Proteomes" id="UP000016496"/>
    </source>
</evidence>
<dbReference type="PANTHER" id="PTHR33258">
    <property type="entry name" value="TRANSPOSASE INSL FOR INSERTION SEQUENCE ELEMENT IS186A-RELATED"/>
    <property type="match status" value="1"/>
</dbReference>
<dbReference type="HOGENOM" id="CLU_1700735_0_0_10"/>
<sequence>MHALYDIEAQVPAFVHITPANVHDSKAMPEISYEPGAHYIFDRIYNDYKSLYTIHRTKGLFVLRAKNSVQMKPQIWKRRLVRGIVSDIVGTFTVYKSAKVYPEELLKVICIDPEDGSKYIFLTNNLTAPGTLTSDLYRNRWSVELFFKWVKQHL</sequence>
<name>U2E8D6_9BACE</name>
<dbReference type="Proteomes" id="UP000016496">
    <property type="component" value="Unassembled WGS sequence"/>
</dbReference>
<dbReference type="EMBL" id="AWSV01000024">
    <property type="protein sequence ID" value="ERI88766.1"/>
    <property type="molecule type" value="Genomic_DNA"/>
</dbReference>
<dbReference type="AlphaFoldDB" id="U2E8D6"/>
<dbReference type="GO" id="GO:0003677">
    <property type="term" value="F:DNA binding"/>
    <property type="evidence" value="ECO:0007669"/>
    <property type="project" value="InterPro"/>
</dbReference>
<dbReference type="Pfam" id="PF01609">
    <property type="entry name" value="DDE_Tnp_1"/>
    <property type="match status" value="1"/>
</dbReference>
<dbReference type="GO" id="GO:0006313">
    <property type="term" value="P:DNA transposition"/>
    <property type="evidence" value="ECO:0007669"/>
    <property type="project" value="InterPro"/>
</dbReference>
<organism evidence="2 3">
    <name type="scientific">Bacteroides pyogenes F0041</name>
    <dbReference type="NCBI Taxonomy" id="1321819"/>
    <lineage>
        <taxon>Bacteria</taxon>
        <taxon>Pseudomonadati</taxon>
        <taxon>Bacteroidota</taxon>
        <taxon>Bacteroidia</taxon>
        <taxon>Bacteroidales</taxon>
        <taxon>Bacteroidaceae</taxon>
        <taxon>Bacteroides</taxon>
    </lineage>
</organism>
<dbReference type="PANTHER" id="PTHR33258:SF1">
    <property type="entry name" value="TRANSPOSASE INSL FOR INSERTION SEQUENCE ELEMENT IS186A-RELATED"/>
    <property type="match status" value="1"/>
</dbReference>
<dbReference type="PATRIC" id="fig|1321819.3.peg.310"/>
<proteinExistence type="predicted"/>
<dbReference type="InterPro" id="IPR002559">
    <property type="entry name" value="Transposase_11"/>
</dbReference>
<protein>
    <recommendedName>
        <fullName evidence="1">Transposase IS4-like domain-containing protein</fullName>
    </recommendedName>
</protein>
<gene>
    <name evidence="2" type="ORF">HMPREF1981_00328</name>
</gene>
<evidence type="ECO:0000259" key="1">
    <source>
        <dbReference type="Pfam" id="PF01609"/>
    </source>
</evidence>
<dbReference type="SUPFAM" id="SSF53098">
    <property type="entry name" value="Ribonuclease H-like"/>
    <property type="match status" value="1"/>
</dbReference>